<dbReference type="EMBL" id="OOIL02003813">
    <property type="protein sequence ID" value="VFQ89581.1"/>
    <property type="molecule type" value="Genomic_DNA"/>
</dbReference>
<keyword evidence="5" id="KW-0808">Transferase</keyword>
<dbReference type="GO" id="GO:0004674">
    <property type="term" value="F:protein serine/threonine kinase activity"/>
    <property type="evidence" value="ECO:0007669"/>
    <property type="project" value="UniProtKB-KW"/>
</dbReference>
<evidence type="ECO:0000256" key="3">
    <source>
        <dbReference type="ARBA" id="ARBA00022475"/>
    </source>
</evidence>
<dbReference type="Proteomes" id="UP000595140">
    <property type="component" value="Unassembled WGS sequence"/>
</dbReference>
<dbReference type="OrthoDB" id="4062651at2759"/>
<dbReference type="PANTHER" id="PTHR47985">
    <property type="entry name" value="OS07G0668900 PROTEIN"/>
    <property type="match status" value="1"/>
</dbReference>
<dbReference type="FunFam" id="3.30.200.20:FF:000266">
    <property type="entry name" value="probable serine/threonine-protein kinase RLCKVII"/>
    <property type="match status" value="1"/>
</dbReference>
<evidence type="ECO:0000256" key="4">
    <source>
        <dbReference type="ARBA" id="ARBA00022527"/>
    </source>
</evidence>
<keyword evidence="10" id="KW-0449">Lipoprotein</keyword>
<evidence type="ECO:0000256" key="9">
    <source>
        <dbReference type="ARBA" id="ARBA00023136"/>
    </source>
</evidence>
<gene>
    <name evidence="14" type="ORF">CCAM_LOCUS31357</name>
</gene>
<dbReference type="GO" id="GO:0090404">
    <property type="term" value="C:pollen tube tip"/>
    <property type="evidence" value="ECO:0007669"/>
    <property type="project" value="UniProtKB-ARBA"/>
</dbReference>
<protein>
    <recommendedName>
        <fullName evidence="13">Protein kinase domain-containing protein</fullName>
    </recommendedName>
</protein>
<evidence type="ECO:0000256" key="1">
    <source>
        <dbReference type="ARBA" id="ARBA00004193"/>
    </source>
</evidence>
<dbReference type="PROSITE" id="PS00107">
    <property type="entry name" value="PROTEIN_KINASE_ATP"/>
    <property type="match status" value="1"/>
</dbReference>
<keyword evidence="8 11" id="KW-0067">ATP-binding</keyword>
<keyword evidence="4" id="KW-0723">Serine/threonine-protein kinase</keyword>
<evidence type="ECO:0000256" key="11">
    <source>
        <dbReference type="PROSITE-ProRule" id="PRU10141"/>
    </source>
</evidence>
<name>A0A484MKT0_9ASTE</name>
<evidence type="ECO:0000256" key="2">
    <source>
        <dbReference type="ARBA" id="ARBA00008684"/>
    </source>
</evidence>
<keyword evidence="7" id="KW-0418">Kinase</keyword>
<dbReference type="Pfam" id="PF00069">
    <property type="entry name" value="Pkinase"/>
    <property type="match status" value="1"/>
</dbReference>
<dbReference type="SUPFAM" id="SSF56112">
    <property type="entry name" value="Protein kinase-like (PK-like)"/>
    <property type="match status" value="1"/>
</dbReference>
<dbReference type="GO" id="GO:0005524">
    <property type="term" value="F:ATP binding"/>
    <property type="evidence" value="ECO:0007669"/>
    <property type="project" value="UniProtKB-UniRule"/>
</dbReference>
<comment type="subcellular location">
    <subcellularLocation>
        <location evidence="1">Cell membrane</location>
        <topology evidence="1">Lipid-anchor</topology>
    </subcellularLocation>
</comment>
<evidence type="ECO:0000256" key="8">
    <source>
        <dbReference type="ARBA" id="ARBA00022840"/>
    </source>
</evidence>
<dbReference type="FunFam" id="1.10.510.10:FF:000032">
    <property type="entry name" value="Serine/threonine-protein kinase PBS1"/>
    <property type="match status" value="1"/>
</dbReference>
<dbReference type="PROSITE" id="PS50011">
    <property type="entry name" value="PROTEIN_KINASE_DOM"/>
    <property type="match status" value="1"/>
</dbReference>
<dbReference type="InterPro" id="IPR017441">
    <property type="entry name" value="Protein_kinase_ATP_BS"/>
</dbReference>
<dbReference type="InterPro" id="IPR000719">
    <property type="entry name" value="Prot_kinase_dom"/>
</dbReference>
<feature type="region of interest" description="Disordered" evidence="12">
    <location>
        <begin position="1"/>
        <end position="27"/>
    </location>
</feature>
<organism evidence="14 15">
    <name type="scientific">Cuscuta campestris</name>
    <dbReference type="NCBI Taxonomy" id="132261"/>
    <lineage>
        <taxon>Eukaryota</taxon>
        <taxon>Viridiplantae</taxon>
        <taxon>Streptophyta</taxon>
        <taxon>Embryophyta</taxon>
        <taxon>Tracheophyta</taxon>
        <taxon>Spermatophyta</taxon>
        <taxon>Magnoliopsida</taxon>
        <taxon>eudicotyledons</taxon>
        <taxon>Gunneridae</taxon>
        <taxon>Pentapetalae</taxon>
        <taxon>asterids</taxon>
        <taxon>lamiids</taxon>
        <taxon>Solanales</taxon>
        <taxon>Convolvulaceae</taxon>
        <taxon>Cuscuteae</taxon>
        <taxon>Cuscuta</taxon>
        <taxon>Cuscuta subgen. Grammica</taxon>
        <taxon>Cuscuta sect. Cleistogrammica</taxon>
    </lineage>
</organism>
<dbReference type="InterPro" id="IPR011009">
    <property type="entry name" value="Kinase-like_dom_sf"/>
</dbReference>
<evidence type="ECO:0000313" key="15">
    <source>
        <dbReference type="Proteomes" id="UP000595140"/>
    </source>
</evidence>
<evidence type="ECO:0000256" key="7">
    <source>
        <dbReference type="ARBA" id="ARBA00022777"/>
    </source>
</evidence>
<evidence type="ECO:0000256" key="5">
    <source>
        <dbReference type="ARBA" id="ARBA00022679"/>
    </source>
</evidence>
<dbReference type="AlphaFoldDB" id="A0A484MKT0"/>
<evidence type="ECO:0000256" key="6">
    <source>
        <dbReference type="ARBA" id="ARBA00022741"/>
    </source>
</evidence>
<comment type="similarity">
    <text evidence="2">Belongs to the protein kinase superfamily. Ser/Thr protein kinase family.</text>
</comment>
<sequence>MRKNPLKSSKSSVNEARTSGRYDDDARPLASSSIARSISMKSGVGGSKQKMIVEDVLRYGEMRVEAEVFTFCELAKATDNFNPDLLLGEGGFGRVYKGHIRRTNKMVAVKQLDRNGVLGNREFLAEILTLSLVHHPNLVNLIGYCADGNQRILVFEFMPNGSLQDHLFDLPPSRNHLDWYTRMHIAKGAAQGLEYLHDTVDPPIIFRDFKTSNVLLDESFNSKLSGFGVAKFSLSEEKDSAFTRIMETYGYCAPEYVKSGEQLTTKSDVYSFGVVLLEIISGRRVIDNARLTEEQNLISWAKPLLNDREKFRTLADPLLVGNYPTKGMYQALAVAAMCLQDEANTRPLIGDIVSALEYLATPDEEWNGTADGDGVECLLVPKDKNASTTLE</sequence>
<proteinExistence type="inferred from homology"/>
<feature type="binding site" evidence="11">
    <location>
        <position position="110"/>
    </location>
    <ligand>
        <name>ATP</name>
        <dbReference type="ChEBI" id="CHEBI:30616"/>
    </ligand>
</feature>
<dbReference type="GO" id="GO:0005886">
    <property type="term" value="C:plasma membrane"/>
    <property type="evidence" value="ECO:0007669"/>
    <property type="project" value="UniProtKB-SubCell"/>
</dbReference>
<keyword evidence="6 11" id="KW-0547">Nucleotide-binding</keyword>
<keyword evidence="15" id="KW-1185">Reference proteome</keyword>
<dbReference type="Gene3D" id="3.30.200.20">
    <property type="entry name" value="Phosphorylase Kinase, domain 1"/>
    <property type="match status" value="1"/>
</dbReference>
<accession>A0A484MKT0</accession>
<feature type="compositionally biased region" description="Polar residues" evidence="12">
    <location>
        <begin position="1"/>
        <end position="17"/>
    </location>
</feature>
<feature type="domain" description="Protein kinase" evidence="13">
    <location>
        <begin position="81"/>
        <end position="359"/>
    </location>
</feature>
<dbReference type="PANTHER" id="PTHR47985:SF92">
    <property type="entry name" value="SERINE_THREONINE-PROTEIN KINASE PBL23-RELATED"/>
    <property type="match status" value="1"/>
</dbReference>
<reference evidence="14 15" key="1">
    <citation type="submission" date="2018-04" db="EMBL/GenBank/DDBJ databases">
        <authorList>
            <person name="Vogel A."/>
        </authorList>
    </citation>
    <scope>NUCLEOTIDE SEQUENCE [LARGE SCALE GENOMIC DNA]</scope>
</reference>
<dbReference type="Gene3D" id="1.10.510.10">
    <property type="entry name" value="Transferase(Phosphotransferase) domain 1"/>
    <property type="match status" value="1"/>
</dbReference>
<evidence type="ECO:0000256" key="10">
    <source>
        <dbReference type="ARBA" id="ARBA00023288"/>
    </source>
</evidence>
<evidence type="ECO:0000256" key="12">
    <source>
        <dbReference type="SAM" id="MobiDB-lite"/>
    </source>
</evidence>
<feature type="compositionally biased region" description="Basic and acidic residues" evidence="12">
    <location>
        <begin position="18"/>
        <end position="27"/>
    </location>
</feature>
<keyword evidence="9" id="KW-0472">Membrane</keyword>
<dbReference type="GO" id="GO:0010183">
    <property type="term" value="P:pollen tube guidance"/>
    <property type="evidence" value="ECO:0007669"/>
    <property type="project" value="UniProtKB-ARBA"/>
</dbReference>
<keyword evidence="3" id="KW-1003">Cell membrane</keyword>
<evidence type="ECO:0000313" key="14">
    <source>
        <dbReference type="EMBL" id="VFQ89581.1"/>
    </source>
</evidence>
<evidence type="ECO:0000259" key="13">
    <source>
        <dbReference type="PROSITE" id="PS50011"/>
    </source>
</evidence>